<dbReference type="HOGENOM" id="CLU_1749646_0_0_1"/>
<feature type="region of interest" description="Disordered" evidence="1">
    <location>
        <begin position="33"/>
        <end position="79"/>
    </location>
</feature>
<feature type="compositionally biased region" description="Basic and acidic residues" evidence="1">
    <location>
        <begin position="56"/>
        <end position="67"/>
    </location>
</feature>
<evidence type="ECO:0000313" key="3">
    <source>
        <dbReference type="Proteomes" id="UP000054302"/>
    </source>
</evidence>
<dbReference type="AlphaFoldDB" id="A0A0D1ZPQ4"/>
<protein>
    <recommendedName>
        <fullName evidence="4">BTB domain-containing protein</fullName>
    </recommendedName>
</protein>
<accession>A0A0D1ZPQ4</accession>
<dbReference type="VEuPathDB" id="FungiDB:PV10_08432"/>
<gene>
    <name evidence="2" type="ORF">PV10_08432</name>
</gene>
<dbReference type="Proteomes" id="UP000054302">
    <property type="component" value="Unassembled WGS sequence"/>
</dbReference>
<keyword evidence="3" id="KW-1185">Reference proteome</keyword>
<evidence type="ECO:0008006" key="4">
    <source>
        <dbReference type="Google" id="ProtNLM"/>
    </source>
</evidence>
<feature type="compositionally biased region" description="Polar residues" evidence="1">
    <location>
        <begin position="68"/>
        <end position="79"/>
    </location>
</feature>
<evidence type="ECO:0000313" key="2">
    <source>
        <dbReference type="EMBL" id="KIV88788.1"/>
    </source>
</evidence>
<dbReference type="GeneID" id="27326277"/>
<name>A0A0D1ZPQ4_EXOME</name>
<proteinExistence type="predicted"/>
<sequence length="149" mass="16401">MSLTPRISIFDPDADTVVLPGPLQADLADEPHLDQAPANHPIVGTGPINEDSADNAPEHDFAGDELSKAQSTKAPRMQVSSKHLSLASKVFKNMFEDFSHGNKNTAFVDPPADDVDEMQIPMNVVHRLTRWVFTPPEIANFCGSHRFDR</sequence>
<dbReference type="EMBL" id="KN847525">
    <property type="protein sequence ID" value="KIV88788.1"/>
    <property type="molecule type" value="Genomic_DNA"/>
</dbReference>
<reference evidence="2 3" key="1">
    <citation type="submission" date="2015-01" db="EMBL/GenBank/DDBJ databases">
        <title>The Genome Sequence of Exophiala mesophila CBS40295.</title>
        <authorList>
            <consortium name="The Broad Institute Genomics Platform"/>
            <person name="Cuomo C."/>
            <person name="de Hoog S."/>
            <person name="Gorbushina A."/>
            <person name="Stielow B."/>
            <person name="Teixiera M."/>
            <person name="Abouelleil A."/>
            <person name="Chapman S.B."/>
            <person name="Priest M."/>
            <person name="Young S.K."/>
            <person name="Wortman J."/>
            <person name="Nusbaum C."/>
            <person name="Birren B."/>
        </authorList>
    </citation>
    <scope>NUCLEOTIDE SEQUENCE [LARGE SCALE GENOMIC DNA]</scope>
    <source>
        <strain evidence="2 3">CBS 40295</strain>
    </source>
</reference>
<dbReference type="OrthoDB" id="4137589at2759"/>
<dbReference type="RefSeq" id="XP_016220362.1">
    <property type="nucleotide sequence ID" value="XM_016373451.1"/>
</dbReference>
<organism evidence="2 3">
    <name type="scientific">Exophiala mesophila</name>
    <name type="common">Black yeast-like fungus</name>
    <dbReference type="NCBI Taxonomy" id="212818"/>
    <lineage>
        <taxon>Eukaryota</taxon>
        <taxon>Fungi</taxon>
        <taxon>Dikarya</taxon>
        <taxon>Ascomycota</taxon>
        <taxon>Pezizomycotina</taxon>
        <taxon>Eurotiomycetes</taxon>
        <taxon>Chaetothyriomycetidae</taxon>
        <taxon>Chaetothyriales</taxon>
        <taxon>Herpotrichiellaceae</taxon>
        <taxon>Exophiala</taxon>
    </lineage>
</organism>
<evidence type="ECO:0000256" key="1">
    <source>
        <dbReference type="SAM" id="MobiDB-lite"/>
    </source>
</evidence>